<dbReference type="GO" id="GO:0032993">
    <property type="term" value="C:protein-DNA complex"/>
    <property type="evidence" value="ECO:0007669"/>
    <property type="project" value="TreeGrafter"/>
</dbReference>
<dbReference type="AlphaFoldDB" id="A0A6H9WMC5"/>
<dbReference type="PANTHER" id="PTHR30346:SF0">
    <property type="entry name" value="HCA OPERON TRANSCRIPTIONAL ACTIVATOR HCAR"/>
    <property type="match status" value="1"/>
</dbReference>
<evidence type="ECO:0000313" key="6">
    <source>
        <dbReference type="EMBL" id="KAB1646900.1"/>
    </source>
</evidence>
<proteinExistence type="inferred from homology"/>
<dbReference type="OrthoDB" id="3636008at2"/>
<dbReference type="GO" id="GO:0003700">
    <property type="term" value="F:DNA-binding transcription factor activity"/>
    <property type="evidence" value="ECO:0007669"/>
    <property type="project" value="InterPro"/>
</dbReference>
<evidence type="ECO:0000256" key="4">
    <source>
        <dbReference type="ARBA" id="ARBA00023163"/>
    </source>
</evidence>
<accession>A0A6H9WMC5</accession>
<evidence type="ECO:0000256" key="2">
    <source>
        <dbReference type="ARBA" id="ARBA00023015"/>
    </source>
</evidence>
<dbReference type="InterPro" id="IPR000847">
    <property type="entry name" value="LysR_HTH_N"/>
</dbReference>
<dbReference type="InterPro" id="IPR005119">
    <property type="entry name" value="LysR_subst-bd"/>
</dbReference>
<evidence type="ECO:0000259" key="5">
    <source>
        <dbReference type="PROSITE" id="PS50931"/>
    </source>
</evidence>
<keyword evidence="7" id="KW-1185">Reference proteome</keyword>
<reference evidence="6 7" key="1">
    <citation type="submission" date="2019-09" db="EMBL/GenBank/DDBJ databases">
        <title>Phylogeny of genus Pseudoclavibacter and closely related genus.</title>
        <authorList>
            <person name="Li Y."/>
        </authorList>
    </citation>
    <scope>NUCLEOTIDE SEQUENCE [LARGE SCALE GENOMIC DNA]</scope>
    <source>
        <strain evidence="6 7">EGI 60007</strain>
    </source>
</reference>
<comment type="caution">
    <text evidence="6">The sequence shown here is derived from an EMBL/GenBank/DDBJ whole genome shotgun (WGS) entry which is preliminary data.</text>
</comment>
<evidence type="ECO:0000256" key="3">
    <source>
        <dbReference type="ARBA" id="ARBA00023125"/>
    </source>
</evidence>
<dbReference type="InterPro" id="IPR036390">
    <property type="entry name" value="WH_DNA-bd_sf"/>
</dbReference>
<organism evidence="6 7">
    <name type="scientific">Pseudoclavibacter endophyticus</name>
    <dbReference type="NCBI Taxonomy" id="1778590"/>
    <lineage>
        <taxon>Bacteria</taxon>
        <taxon>Bacillati</taxon>
        <taxon>Actinomycetota</taxon>
        <taxon>Actinomycetes</taxon>
        <taxon>Micrococcales</taxon>
        <taxon>Microbacteriaceae</taxon>
        <taxon>Pseudoclavibacter</taxon>
    </lineage>
</organism>
<dbReference type="Gene3D" id="1.10.10.10">
    <property type="entry name" value="Winged helix-like DNA-binding domain superfamily/Winged helix DNA-binding domain"/>
    <property type="match status" value="1"/>
</dbReference>
<dbReference type="PROSITE" id="PS50931">
    <property type="entry name" value="HTH_LYSR"/>
    <property type="match status" value="1"/>
</dbReference>
<keyword evidence="4" id="KW-0804">Transcription</keyword>
<gene>
    <name evidence="6" type="ORF">F8O04_14345</name>
</gene>
<keyword evidence="3" id="KW-0238">DNA-binding</keyword>
<dbReference type="GO" id="GO:0003677">
    <property type="term" value="F:DNA binding"/>
    <property type="evidence" value="ECO:0007669"/>
    <property type="project" value="UniProtKB-KW"/>
</dbReference>
<keyword evidence="2" id="KW-0805">Transcription regulation</keyword>
<dbReference type="Pfam" id="PF00126">
    <property type="entry name" value="HTH_1"/>
    <property type="match status" value="1"/>
</dbReference>
<dbReference type="EMBL" id="WBJY01000004">
    <property type="protein sequence ID" value="KAB1646900.1"/>
    <property type="molecule type" value="Genomic_DNA"/>
</dbReference>
<dbReference type="Gene3D" id="3.40.190.10">
    <property type="entry name" value="Periplasmic binding protein-like II"/>
    <property type="match status" value="2"/>
</dbReference>
<dbReference type="Pfam" id="PF03466">
    <property type="entry name" value="LysR_substrate"/>
    <property type="match status" value="1"/>
</dbReference>
<dbReference type="InterPro" id="IPR036388">
    <property type="entry name" value="WH-like_DNA-bd_sf"/>
</dbReference>
<dbReference type="Proteomes" id="UP000431744">
    <property type="component" value="Unassembled WGS sequence"/>
</dbReference>
<feature type="domain" description="HTH lysR-type" evidence="5">
    <location>
        <begin position="8"/>
        <end position="66"/>
    </location>
</feature>
<comment type="similarity">
    <text evidence="1">Belongs to the LysR transcriptional regulatory family.</text>
</comment>
<sequence>MEIAMTEFSLVQLRHFCAVAELGSIAEAARSRHVAATAVSSAITALESVLGTRLCVRARPRGVSLTPAGHQFYREAKRLVRAADDLVRTHRHAPDAHAGPLSIGVFGPVSPAILPGLLTAFQRSHPETKVEFTTGKVLDLVERMLAGDLHCFFSYNVFSRTGNMPEGLVAEDLYRTQLHVVLAADHPLAGRKHVSIAELIEEPMVLYESNPQRAFSEPALGKLHPAAKVRYRTSDFELMRALVARGMGYSLIMNPMPAGASYEGLPLARVALDPPIAGSSLVMIRPAGQWQHPGVRALLDVARGLVHEGGLGISL</sequence>
<evidence type="ECO:0000256" key="1">
    <source>
        <dbReference type="ARBA" id="ARBA00009437"/>
    </source>
</evidence>
<dbReference type="PANTHER" id="PTHR30346">
    <property type="entry name" value="TRANSCRIPTIONAL DUAL REGULATOR HCAR-RELATED"/>
    <property type="match status" value="1"/>
</dbReference>
<name>A0A6H9WMC5_9MICO</name>
<evidence type="ECO:0000313" key="7">
    <source>
        <dbReference type="Proteomes" id="UP000431744"/>
    </source>
</evidence>
<protein>
    <submittedName>
        <fullName evidence="6">LysR family transcriptional regulator</fullName>
    </submittedName>
</protein>
<dbReference type="SUPFAM" id="SSF46785">
    <property type="entry name" value="Winged helix' DNA-binding domain"/>
    <property type="match status" value="1"/>
</dbReference>
<dbReference type="SUPFAM" id="SSF53850">
    <property type="entry name" value="Periplasmic binding protein-like II"/>
    <property type="match status" value="1"/>
</dbReference>